<dbReference type="InterPro" id="IPR011256">
    <property type="entry name" value="Reg_factor_effector_dom_sf"/>
</dbReference>
<keyword evidence="3" id="KW-0804">Transcription</keyword>
<dbReference type="InterPro" id="IPR009057">
    <property type="entry name" value="Homeodomain-like_sf"/>
</dbReference>
<dbReference type="Pfam" id="PF06445">
    <property type="entry name" value="GyrI-like"/>
    <property type="match status" value="1"/>
</dbReference>
<dbReference type="GO" id="GO:0043565">
    <property type="term" value="F:sequence-specific DNA binding"/>
    <property type="evidence" value="ECO:0007669"/>
    <property type="project" value="InterPro"/>
</dbReference>
<reference evidence="5 6" key="1">
    <citation type="submission" date="2020-10" db="EMBL/GenBank/DDBJ databases">
        <title>Complete genome sequence of Paludibaculum fermentans P105T, a facultatively anaerobic acidobacterium capable of dissimilatory Fe(III) reduction.</title>
        <authorList>
            <person name="Dedysh S.N."/>
            <person name="Beletsky A.V."/>
            <person name="Kulichevskaya I.S."/>
            <person name="Mardanov A.V."/>
            <person name="Ravin N.V."/>
        </authorList>
    </citation>
    <scope>NUCLEOTIDE SEQUENCE [LARGE SCALE GENOMIC DNA]</scope>
    <source>
        <strain evidence="5 6">P105</strain>
    </source>
</reference>
<dbReference type="Proteomes" id="UP000593892">
    <property type="component" value="Chromosome"/>
</dbReference>
<sequence length="259" mass="29172">MSYQQRVLRVMRYIEDHLDEELSLDHLAGVACFSPFHFHRIFRGMTGEPVKEHVRRLRLERAAGRLQQGAGPIIDIALEAGYESHEGFTRAFHARYGESPAEFREAQSVHLLRLPARWAVAARHTGPYAEVGEAWQRLFALAGPARLLGPGLEYFGIVHDDPDATEPAAQRYDAALKVKPGTAPPAGLDVVELPEREFAVLRHSGPYHLLGLTYARLCGEWLPQSGREAAWTASIEYYRNDPRSTPPERLITDIYLPLE</sequence>
<evidence type="ECO:0000259" key="4">
    <source>
        <dbReference type="PROSITE" id="PS01124"/>
    </source>
</evidence>
<dbReference type="PRINTS" id="PR00032">
    <property type="entry name" value="HTHARAC"/>
</dbReference>
<dbReference type="PANTHER" id="PTHR40055">
    <property type="entry name" value="TRANSCRIPTIONAL REGULATOR YGIV-RELATED"/>
    <property type="match status" value="1"/>
</dbReference>
<keyword evidence="2" id="KW-0238">DNA-binding</keyword>
<keyword evidence="1" id="KW-0805">Transcription regulation</keyword>
<dbReference type="PANTHER" id="PTHR40055:SF1">
    <property type="entry name" value="TRANSCRIPTIONAL REGULATOR YGIV-RELATED"/>
    <property type="match status" value="1"/>
</dbReference>
<name>A0A7S7NWV4_PALFE</name>
<dbReference type="SUPFAM" id="SSF55136">
    <property type="entry name" value="Probable bacterial effector-binding domain"/>
    <property type="match status" value="1"/>
</dbReference>
<dbReference type="KEGG" id="pfer:IRI77_15135"/>
<dbReference type="AlphaFoldDB" id="A0A7S7NWV4"/>
<evidence type="ECO:0000256" key="2">
    <source>
        <dbReference type="ARBA" id="ARBA00023125"/>
    </source>
</evidence>
<dbReference type="InterPro" id="IPR010499">
    <property type="entry name" value="AraC_E-bd"/>
</dbReference>
<dbReference type="RefSeq" id="WP_194452880.1">
    <property type="nucleotide sequence ID" value="NZ_CP063849.1"/>
</dbReference>
<dbReference type="Pfam" id="PF12833">
    <property type="entry name" value="HTH_18"/>
    <property type="match status" value="1"/>
</dbReference>
<dbReference type="SMART" id="SM00342">
    <property type="entry name" value="HTH_ARAC"/>
    <property type="match status" value="1"/>
</dbReference>
<organism evidence="5 6">
    <name type="scientific">Paludibaculum fermentans</name>
    <dbReference type="NCBI Taxonomy" id="1473598"/>
    <lineage>
        <taxon>Bacteria</taxon>
        <taxon>Pseudomonadati</taxon>
        <taxon>Acidobacteriota</taxon>
        <taxon>Terriglobia</taxon>
        <taxon>Bryobacterales</taxon>
        <taxon>Bryobacteraceae</taxon>
        <taxon>Paludibaculum</taxon>
    </lineage>
</organism>
<dbReference type="SUPFAM" id="SSF46689">
    <property type="entry name" value="Homeodomain-like"/>
    <property type="match status" value="2"/>
</dbReference>
<keyword evidence="6" id="KW-1185">Reference proteome</keyword>
<gene>
    <name evidence="5" type="ORF">IRI77_15135</name>
</gene>
<dbReference type="InterPro" id="IPR020449">
    <property type="entry name" value="Tscrpt_reg_AraC-type_HTH"/>
</dbReference>
<evidence type="ECO:0000256" key="1">
    <source>
        <dbReference type="ARBA" id="ARBA00023015"/>
    </source>
</evidence>
<evidence type="ECO:0000256" key="3">
    <source>
        <dbReference type="ARBA" id="ARBA00023163"/>
    </source>
</evidence>
<dbReference type="SMART" id="SM00871">
    <property type="entry name" value="AraC_E_bind"/>
    <property type="match status" value="1"/>
</dbReference>
<dbReference type="Gene3D" id="3.20.80.10">
    <property type="entry name" value="Regulatory factor, effector binding domain"/>
    <property type="match status" value="1"/>
</dbReference>
<protein>
    <submittedName>
        <fullName evidence="5">AraC family transcriptional regulator</fullName>
    </submittedName>
</protein>
<evidence type="ECO:0000313" key="5">
    <source>
        <dbReference type="EMBL" id="QOY91226.1"/>
    </source>
</evidence>
<dbReference type="Gene3D" id="1.10.10.60">
    <property type="entry name" value="Homeodomain-like"/>
    <property type="match status" value="2"/>
</dbReference>
<evidence type="ECO:0000313" key="6">
    <source>
        <dbReference type="Proteomes" id="UP000593892"/>
    </source>
</evidence>
<dbReference type="EMBL" id="CP063849">
    <property type="protein sequence ID" value="QOY91226.1"/>
    <property type="molecule type" value="Genomic_DNA"/>
</dbReference>
<dbReference type="InterPro" id="IPR050908">
    <property type="entry name" value="SmbC-like"/>
</dbReference>
<dbReference type="PROSITE" id="PS01124">
    <property type="entry name" value="HTH_ARAC_FAMILY_2"/>
    <property type="match status" value="1"/>
</dbReference>
<dbReference type="InterPro" id="IPR029442">
    <property type="entry name" value="GyrI-like"/>
</dbReference>
<dbReference type="InterPro" id="IPR018060">
    <property type="entry name" value="HTH_AraC"/>
</dbReference>
<feature type="domain" description="HTH araC/xylS-type" evidence="4">
    <location>
        <begin position="8"/>
        <end position="106"/>
    </location>
</feature>
<dbReference type="GO" id="GO:0003700">
    <property type="term" value="F:DNA-binding transcription factor activity"/>
    <property type="evidence" value="ECO:0007669"/>
    <property type="project" value="InterPro"/>
</dbReference>
<accession>A0A7S7NWV4</accession>
<proteinExistence type="predicted"/>